<evidence type="ECO:0000313" key="2">
    <source>
        <dbReference type="Proteomes" id="UP000255177"/>
    </source>
</evidence>
<dbReference type="CDD" id="cd02980">
    <property type="entry name" value="TRX_Fd_family"/>
    <property type="match status" value="1"/>
</dbReference>
<keyword evidence="2" id="KW-1185">Reference proteome</keyword>
<accession>A0A380T484</accession>
<organism evidence="1 2">
    <name type="scientific">Pseudomonas wadenswilerensis</name>
    <dbReference type="NCBI Taxonomy" id="1785161"/>
    <lineage>
        <taxon>Bacteria</taxon>
        <taxon>Pseudomonadati</taxon>
        <taxon>Pseudomonadota</taxon>
        <taxon>Gammaproteobacteria</taxon>
        <taxon>Pseudomonadales</taxon>
        <taxon>Pseudomonadaceae</taxon>
        <taxon>Pseudomonas</taxon>
    </lineage>
</organism>
<protein>
    <submittedName>
        <fullName evidence="1">Ferredoxin, 2Fe-2S</fullName>
    </submittedName>
</protein>
<dbReference type="Gene3D" id="3.40.30.10">
    <property type="entry name" value="Glutaredoxin"/>
    <property type="match status" value="1"/>
</dbReference>
<dbReference type="Pfam" id="PF01257">
    <property type="entry name" value="2Fe-2S_thioredx"/>
    <property type="match status" value="1"/>
</dbReference>
<reference evidence="2" key="1">
    <citation type="submission" date="2018-07" db="EMBL/GenBank/DDBJ databases">
        <authorList>
            <person name="Blom J."/>
        </authorList>
    </citation>
    <scope>NUCLEOTIDE SEQUENCE [LARGE SCALE GENOMIC DNA]</scope>
    <source>
        <strain evidence="2">CCOS 864</strain>
    </source>
</reference>
<dbReference type="SUPFAM" id="SSF52833">
    <property type="entry name" value="Thioredoxin-like"/>
    <property type="match status" value="1"/>
</dbReference>
<name>A0A380T484_9PSED</name>
<dbReference type="RefSeq" id="WP_051636725.1">
    <property type="nucleotide sequence ID" value="NZ_CBCSFG010000001.1"/>
</dbReference>
<sequence>MTATTPKRRRGRVAEDEIQSKPEWSQIPEHTRHVMLCTGPRCVQRGALPLWKVLRRELLVANRIETTDGVLLTRSHCQFPCNLGPVLTVYPDRCWYRVANAEDAQRLVREHLIEGQPVPDLLLNGQVS</sequence>
<dbReference type="Proteomes" id="UP000255177">
    <property type="component" value="Unassembled WGS sequence"/>
</dbReference>
<dbReference type="EMBL" id="UIDD01000010">
    <property type="protein sequence ID" value="SUQ64321.1"/>
    <property type="molecule type" value="Genomic_DNA"/>
</dbReference>
<dbReference type="InterPro" id="IPR036249">
    <property type="entry name" value="Thioredoxin-like_sf"/>
</dbReference>
<dbReference type="AlphaFoldDB" id="A0A380T484"/>
<proteinExistence type="predicted"/>
<dbReference type="GeneID" id="98282449"/>
<gene>
    <name evidence="1" type="primary">fdx4</name>
    <name evidence="1" type="ORF">CCOS864_03782</name>
</gene>
<evidence type="ECO:0000313" key="1">
    <source>
        <dbReference type="EMBL" id="SUQ64321.1"/>
    </source>
</evidence>